<gene>
    <name evidence="9" type="ORF">QUV91_11950</name>
</gene>
<sequence>MGGRRLRRLIGAAVRGVHRPRLSVIVRAAGTGPHLEGAIRSVLNQTFRDLEVLVVVGPGTDALSSGEQVATGLSARDRRVRVVSCGRDDHRGAGPDGWLDTALKRARGGLVTVVDGGDGLVGGACQSMIECLEQSGSDVVVARSRSLTPATGAGLGPVPPCAPRLAQPLARVPEAAEELVAGAVMARRSLWVSQRRPGALRAPAVSLPARTLAVLLAATRMDILDEEVYTWRAGSAARGLSADTDPGGLLAEVDALAQLAADAPEAVRRRLVVGRLSQDLVCLAEVAHREGPDFAGRLRRTARRALADADDLVWEAVGLLDRLVLWLLIQDEPAGAVELEELIGRRCEDLGHLPLTIEADTVRPEHALLEGITAPRRLTEIRDVDLRLHVGVDMVRWLGPRTLEVRGCAWVWGLDPGLIDRPTVEVVDETGRVRGRAEADRCEAPRADLEAGDPWRSYLTSGIVVRLKVETGRRPSWFRVVTRVAGREVRAWMPQLAGSSRRRLAPPESGRSLEARGQRGLLQVAPAPSGIRGSEARPGGEIDVVLLCARLGTDATLELSGTVAPAPDGLDIVLGGRAAEAQAMTVPAVLGPGDGWSACIDLADPGVELATYPLSWSAVSQDEPDRKVEGACLAGEGIDGPATEVPIAAAATSCVAEPDGDVTGADAGRPARRARILTRTDGSVAVAVIPPLTPGERSRRGHRLLIESEAGPLRPGVFLESFGGRSGGDNPAAICEDLATHGVGAPLWWSVVDGTVRVPTGARPVVVGSPQWVEALRTSRVIVTNDHLPSWFSKREGQHLLQTWHGTPIKKLLHDAPRAVTLRYRRLMDRQVPQWDLLLAQSPQAARRLQQALGYRGPVRVGEYPRNVRLLGGAEVRRRVRHELGIAPGKPVILYAPTWRESLRPSTGAAGCATVHGPGPVGELDGPRLAELLDAVVLMRSHHMNRGGCVPGMIDVSGYPSVEELMLAADILVSDYSSIFFDFALTGKPAVVYTPDLASYRDVERGLYGDWPLGSGLPVAVDHDELTSHLQRLLGNIDAAEGRCSPREVDPAPILDNLTWIRGWIARFLS</sequence>
<evidence type="ECO:0000256" key="2">
    <source>
        <dbReference type="ARBA" id="ARBA00010488"/>
    </source>
</evidence>
<feature type="domain" description="Glycosyltransferase 2-like" evidence="8">
    <location>
        <begin position="23"/>
        <end position="143"/>
    </location>
</feature>
<organism evidence="9 10">
    <name type="scientific">Actinomyces viscosus</name>
    <dbReference type="NCBI Taxonomy" id="1656"/>
    <lineage>
        <taxon>Bacteria</taxon>
        <taxon>Bacillati</taxon>
        <taxon>Actinomycetota</taxon>
        <taxon>Actinomycetes</taxon>
        <taxon>Actinomycetales</taxon>
        <taxon>Actinomycetaceae</taxon>
        <taxon>Actinomyces</taxon>
    </lineage>
</organism>
<dbReference type="Pfam" id="PF04464">
    <property type="entry name" value="Glyphos_transf"/>
    <property type="match status" value="1"/>
</dbReference>
<keyword evidence="10" id="KW-1185">Reference proteome</keyword>
<dbReference type="InterPro" id="IPR051612">
    <property type="entry name" value="Teichoic_Acid_Biosynth"/>
</dbReference>
<keyword evidence="6" id="KW-0472">Membrane</keyword>
<keyword evidence="5" id="KW-0777">Teichoic acid biosynthesis</keyword>
<keyword evidence="3" id="KW-1003">Cell membrane</keyword>
<dbReference type="Gene3D" id="3.90.550.10">
    <property type="entry name" value="Spore Coat Polysaccharide Biosynthesis Protein SpsA, Chain A"/>
    <property type="match status" value="1"/>
</dbReference>
<reference evidence="10" key="1">
    <citation type="submission" date="2023-06" db="EMBL/GenBank/DDBJ databases">
        <title>Identification and characterization of horizontal gene transfer across gut microbiota members of farm animals based on homology search.</title>
        <authorList>
            <person name="Zeman M."/>
            <person name="Kubasova T."/>
            <person name="Jahodarova E."/>
            <person name="Nykrynova M."/>
            <person name="Rychlik I."/>
        </authorList>
    </citation>
    <scope>NUCLEOTIDE SEQUENCE [LARGE SCALE GENOMIC DNA]</scope>
    <source>
        <strain evidence="10">ET81</strain>
    </source>
</reference>
<evidence type="ECO:0000256" key="3">
    <source>
        <dbReference type="ARBA" id="ARBA00022475"/>
    </source>
</evidence>
<dbReference type="PANTHER" id="PTHR37316">
    <property type="entry name" value="TEICHOIC ACID GLYCEROL-PHOSPHATE PRIMASE"/>
    <property type="match status" value="1"/>
</dbReference>
<dbReference type="CDD" id="cd00761">
    <property type="entry name" value="Glyco_tranf_GTA_type"/>
    <property type="match status" value="1"/>
</dbReference>
<comment type="caution">
    <text evidence="9">The sequence shown here is derived from an EMBL/GenBank/DDBJ whole genome shotgun (WGS) entry which is preliminary data.</text>
</comment>
<evidence type="ECO:0000313" key="10">
    <source>
        <dbReference type="Proteomes" id="UP001529257"/>
    </source>
</evidence>
<dbReference type="Pfam" id="PF00535">
    <property type="entry name" value="Glycos_transf_2"/>
    <property type="match status" value="1"/>
</dbReference>
<evidence type="ECO:0000313" key="9">
    <source>
        <dbReference type="EMBL" id="MDM8077763.1"/>
    </source>
</evidence>
<evidence type="ECO:0000256" key="1">
    <source>
        <dbReference type="ARBA" id="ARBA00004202"/>
    </source>
</evidence>
<dbReference type="InterPro" id="IPR043149">
    <property type="entry name" value="TagF_N"/>
</dbReference>
<dbReference type="PANTHER" id="PTHR37316:SF3">
    <property type="entry name" value="TEICHOIC ACID GLYCEROL-PHOSPHATE TRANSFERASE"/>
    <property type="match status" value="1"/>
</dbReference>
<dbReference type="EMBL" id="JAUDBR010000022">
    <property type="protein sequence ID" value="MDM8077763.1"/>
    <property type="molecule type" value="Genomic_DNA"/>
</dbReference>
<dbReference type="RefSeq" id="WP_289597757.1">
    <property type="nucleotide sequence ID" value="NZ_JAUDBR010000022.1"/>
</dbReference>
<evidence type="ECO:0000256" key="7">
    <source>
        <dbReference type="SAM" id="MobiDB-lite"/>
    </source>
</evidence>
<name>A0ABT7U2Y4_ACTVI</name>
<dbReference type="Proteomes" id="UP001529257">
    <property type="component" value="Unassembled WGS sequence"/>
</dbReference>
<comment type="similarity">
    <text evidence="2">Belongs to the CDP-glycerol glycerophosphotransferase family.</text>
</comment>
<evidence type="ECO:0000256" key="4">
    <source>
        <dbReference type="ARBA" id="ARBA00022679"/>
    </source>
</evidence>
<dbReference type="InterPro" id="IPR043148">
    <property type="entry name" value="TagF_C"/>
</dbReference>
<proteinExistence type="inferred from homology"/>
<dbReference type="Gene3D" id="3.40.50.11820">
    <property type="match status" value="1"/>
</dbReference>
<evidence type="ECO:0000259" key="8">
    <source>
        <dbReference type="Pfam" id="PF00535"/>
    </source>
</evidence>
<dbReference type="SUPFAM" id="SSF53448">
    <property type="entry name" value="Nucleotide-diphospho-sugar transferases"/>
    <property type="match status" value="1"/>
</dbReference>
<dbReference type="Gene3D" id="3.40.50.12580">
    <property type="match status" value="1"/>
</dbReference>
<dbReference type="InterPro" id="IPR029044">
    <property type="entry name" value="Nucleotide-diphossugar_trans"/>
</dbReference>
<protein>
    <submittedName>
        <fullName evidence="9">CDP-glycerol glycerophosphotransferase family protein</fullName>
    </submittedName>
</protein>
<dbReference type="InterPro" id="IPR007554">
    <property type="entry name" value="Glycerophosphate_synth"/>
</dbReference>
<reference evidence="9 10" key="2">
    <citation type="submission" date="2023-06" db="EMBL/GenBank/DDBJ databases">
        <authorList>
            <person name="Zeman M."/>
            <person name="Kubasova T."/>
            <person name="Jahodarova E."/>
            <person name="Nykrynova M."/>
            <person name="Rychlik I."/>
        </authorList>
    </citation>
    <scope>NUCLEOTIDE SEQUENCE [LARGE SCALE GENOMIC DNA]</scope>
    <source>
        <strain evidence="9 10">ET81</strain>
    </source>
</reference>
<comment type="subcellular location">
    <subcellularLocation>
        <location evidence="1">Cell membrane</location>
        <topology evidence="1">Peripheral membrane protein</topology>
    </subcellularLocation>
</comment>
<feature type="region of interest" description="Disordered" evidence="7">
    <location>
        <begin position="498"/>
        <end position="519"/>
    </location>
</feature>
<dbReference type="InterPro" id="IPR001173">
    <property type="entry name" value="Glyco_trans_2-like"/>
</dbReference>
<evidence type="ECO:0000256" key="6">
    <source>
        <dbReference type="ARBA" id="ARBA00023136"/>
    </source>
</evidence>
<dbReference type="SUPFAM" id="SSF53756">
    <property type="entry name" value="UDP-Glycosyltransferase/glycogen phosphorylase"/>
    <property type="match status" value="1"/>
</dbReference>
<accession>A0ABT7U2Y4</accession>
<evidence type="ECO:0000256" key="5">
    <source>
        <dbReference type="ARBA" id="ARBA00022944"/>
    </source>
</evidence>
<keyword evidence="4" id="KW-0808">Transferase</keyword>